<evidence type="ECO:0000313" key="1">
    <source>
        <dbReference type="EMBL" id="MBW83862.1"/>
    </source>
</evidence>
<sequence>MMEPTNCLGAEQSNPLHRSAKKNCLFAFP</sequence>
<protein>
    <submittedName>
        <fullName evidence="1">Uncharacterized protein</fullName>
    </submittedName>
</protein>
<organism evidence="1">
    <name type="scientific">Rhizophora mucronata</name>
    <name type="common">Asiatic mangrove</name>
    <dbReference type="NCBI Taxonomy" id="61149"/>
    <lineage>
        <taxon>Eukaryota</taxon>
        <taxon>Viridiplantae</taxon>
        <taxon>Streptophyta</taxon>
        <taxon>Embryophyta</taxon>
        <taxon>Tracheophyta</taxon>
        <taxon>Spermatophyta</taxon>
        <taxon>Magnoliopsida</taxon>
        <taxon>eudicotyledons</taxon>
        <taxon>Gunneridae</taxon>
        <taxon>Pentapetalae</taxon>
        <taxon>rosids</taxon>
        <taxon>fabids</taxon>
        <taxon>Malpighiales</taxon>
        <taxon>Rhizophoraceae</taxon>
        <taxon>Rhizophora</taxon>
    </lineage>
</organism>
<name>A0A2P2IRJ9_RHIMU</name>
<proteinExistence type="predicted"/>
<reference evidence="1" key="1">
    <citation type="submission" date="2018-02" db="EMBL/GenBank/DDBJ databases">
        <title>Rhizophora mucronata_Transcriptome.</title>
        <authorList>
            <person name="Meera S.P."/>
            <person name="Sreeshan A."/>
            <person name="Augustine A."/>
        </authorList>
    </citation>
    <scope>NUCLEOTIDE SEQUENCE</scope>
    <source>
        <tissue evidence="1">Leaf</tissue>
    </source>
</reference>
<accession>A0A2P2IRJ9</accession>
<dbReference type="EMBL" id="GGEC01003379">
    <property type="protein sequence ID" value="MBW83862.1"/>
    <property type="molecule type" value="Transcribed_RNA"/>
</dbReference>
<dbReference type="AlphaFoldDB" id="A0A2P2IRJ9"/>